<protein>
    <submittedName>
        <fullName evidence="1">Uncharacterized protein</fullName>
    </submittedName>
</protein>
<gene>
    <name evidence="1" type="ORF">SAMN05443633_105218</name>
</gene>
<dbReference type="AlphaFoldDB" id="A0A1M5DA20"/>
<dbReference type="EMBL" id="FQUT01000005">
    <property type="protein sequence ID" value="SHF63816.1"/>
    <property type="molecule type" value="Genomic_DNA"/>
</dbReference>
<sequence length="79" mass="9342">MQLNNFVVTIFGFKSDDLKSLVELIKKYYLNKQTVLLEEDNCIEILSGDIDESPDWGDWSTFFAPFDFEKYETNFTKKK</sequence>
<dbReference type="Proteomes" id="UP000184518">
    <property type="component" value="Unassembled WGS sequence"/>
</dbReference>
<organism evidence="1 2">
    <name type="scientific">Chryseobacterium arachidis</name>
    <dbReference type="NCBI Taxonomy" id="1416778"/>
    <lineage>
        <taxon>Bacteria</taxon>
        <taxon>Pseudomonadati</taxon>
        <taxon>Bacteroidota</taxon>
        <taxon>Flavobacteriia</taxon>
        <taxon>Flavobacteriales</taxon>
        <taxon>Weeksellaceae</taxon>
        <taxon>Chryseobacterium group</taxon>
        <taxon>Chryseobacterium</taxon>
    </lineage>
</organism>
<keyword evidence="2" id="KW-1185">Reference proteome</keyword>
<evidence type="ECO:0000313" key="2">
    <source>
        <dbReference type="Proteomes" id="UP000184518"/>
    </source>
</evidence>
<accession>A0A1M5DA20</accession>
<dbReference type="STRING" id="1416778.SAMN05443633_105218"/>
<evidence type="ECO:0000313" key="1">
    <source>
        <dbReference type="EMBL" id="SHF63816.1"/>
    </source>
</evidence>
<name>A0A1M5DA20_9FLAO</name>
<proteinExistence type="predicted"/>
<reference evidence="2" key="1">
    <citation type="submission" date="2016-11" db="EMBL/GenBank/DDBJ databases">
        <authorList>
            <person name="Varghese N."/>
            <person name="Submissions S."/>
        </authorList>
    </citation>
    <scope>NUCLEOTIDE SEQUENCE [LARGE SCALE GENOMIC DNA]</scope>
    <source>
        <strain evidence="2">DSM 27619</strain>
    </source>
</reference>